<dbReference type="GO" id="GO:0003824">
    <property type="term" value="F:catalytic activity"/>
    <property type="evidence" value="ECO:0007669"/>
    <property type="project" value="InterPro"/>
</dbReference>
<dbReference type="EMBL" id="BARW01004986">
    <property type="protein sequence ID" value="GAI68766.1"/>
    <property type="molecule type" value="Genomic_DNA"/>
</dbReference>
<feature type="non-terminal residue" evidence="1">
    <location>
        <position position="39"/>
    </location>
</feature>
<proteinExistence type="predicted"/>
<dbReference type="GO" id="GO:0009116">
    <property type="term" value="P:nucleoside metabolic process"/>
    <property type="evidence" value="ECO:0007669"/>
    <property type="project" value="InterPro"/>
</dbReference>
<dbReference type="AlphaFoldDB" id="X1RP53"/>
<evidence type="ECO:0000313" key="1">
    <source>
        <dbReference type="EMBL" id="GAI68766.1"/>
    </source>
</evidence>
<dbReference type="Gene3D" id="3.40.50.1580">
    <property type="entry name" value="Nucleoside phosphorylase domain"/>
    <property type="match status" value="1"/>
</dbReference>
<organism evidence="1">
    <name type="scientific">marine sediment metagenome</name>
    <dbReference type="NCBI Taxonomy" id="412755"/>
    <lineage>
        <taxon>unclassified sequences</taxon>
        <taxon>metagenomes</taxon>
        <taxon>ecological metagenomes</taxon>
    </lineage>
</organism>
<sequence>MEQVQYHIRCKKDEVNKAVLLPGDIERADYIGIKFFRDS</sequence>
<reference evidence="1" key="1">
    <citation type="journal article" date="2014" name="Front. Microbiol.">
        <title>High frequency of phylogenetically diverse reductive dehalogenase-homologous genes in deep subseafloor sedimentary metagenomes.</title>
        <authorList>
            <person name="Kawai M."/>
            <person name="Futagami T."/>
            <person name="Toyoda A."/>
            <person name="Takaki Y."/>
            <person name="Nishi S."/>
            <person name="Hori S."/>
            <person name="Arai W."/>
            <person name="Tsubouchi T."/>
            <person name="Morono Y."/>
            <person name="Uchiyama I."/>
            <person name="Ito T."/>
            <person name="Fujiyama A."/>
            <person name="Inagaki F."/>
            <person name="Takami H."/>
        </authorList>
    </citation>
    <scope>NUCLEOTIDE SEQUENCE</scope>
    <source>
        <strain evidence="1">Expedition CK06-06</strain>
    </source>
</reference>
<gene>
    <name evidence="1" type="ORF">S12H4_11217</name>
</gene>
<name>X1RP53_9ZZZZ</name>
<dbReference type="InterPro" id="IPR035994">
    <property type="entry name" value="Nucleoside_phosphorylase_sf"/>
</dbReference>
<accession>X1RP53</accession>
<dbReference type="SUPFAM" id="SSF53167">
    <property type="entry name" value="Purine and uridine phosphorylases"/>
    <property type="match status" value="1"/>
</dbReference>
<comment type="caution">
    <text evidence="1">The sequence shown here is derived from an EMBL/GenBank/DDBJ whole genome shotgun (WGS) entry which is preliminary data.</text>
</comment>
<protein>
    <submittedName>
        <fullName evidence="1">Uncharacterized protein</fullName>
    </submittedName>
</protein>